<feature type="domain" description="Helicase ATP-binding" evidence="1">
    <location>
        <begin position="123"/>
        <end position="278"/>
    </location>
</feature>
<dbReference type="GO" id="GO:0004386">
    <property type="term" value="F:helicase activity"/>
    <property type="evidence" value="ECO:0007669"/>
    <property type="project" value="UniProtKB-KW"/>
</dbReference>
<dbReference type="InterPro" id="IPR006935">
    <property type="entry name" value="Helicase/UvrB_N"/>
</dbReference>
<gene>
    <name evidence="2" type="ORF">EJS11_10810</name>
</gene>
<dbReference type="Pfam" id="PF21241">
    <property type="entry name" value="UvsW_N"/>
    <property type="match status" value="1"/>
</dbReference>
<dbReference type="InterPro" id="IPR049430">
    <property type="entry name" value="UvsW_N_sf"/>
</dbReference>
<keyword evidence="2" id="KW-0378">Hydrolase</keyword>
<dbReference type="Gene3D" id="3.30.780.20">
    <property type="match status" value="1"/>
</dbReference>
<organism evidence="2">
    <name type="scientific">Salmonella enterica</name>
    <name type="common">Salmonella choleraesuis</name>
    <dbReference type="NCBI Taxonomy" id="28901"/>
    <lineage>
        <taxon>Bacteria</taxon>
        <taxon>Pseudomonadati</taxon>
        <taxon>Pseudomonadota</taxon>
        <taxon>Gammaproteobacteria</taxon>
        <taxon>Enterobacterales</taxon>
        <taxon>Enterobacteriaceae</taxon>
        <taxon>Salmonella</taxon>
    </lineage>
</organism>
<comment type="caution">
    <text evidence="2">The sequence shown here is derived from an EMBL/GenBank/DDBJ whole genome shotgun (WGS) entry which is preliminary data.</text>
</comment>
<dbReference type="InterPro" id="IPR027417">
    <property type="entry name" value="P-loop_NTPase"/>
</dbReference>
<evidence type="ECO:0000259" key="1">
    <source>
        <dbReference type="PROSITE" id="PS51192"/>
    </source>
</evidence>
<keyword evidence="2" id="KW-0547">Nucleotide-binding</keyword>
<dbReference type="SUPFAM" id="SSF52540">
    <property type="entry name" value="P-loop containing nucleoside triphosphate hydrolases"/>
    <property type="match status" value="2"/>
</dbReference>
<dbReference type="PANTHER" id="PTHR47396:SF1">
    <property type="entry name" value="ATP-DEPENDENT HELICASE IRC3-RELATED"/>
    <property type="match status" value="1"/>
</dbReference>
<dbReference type="PANTHER" id="PTHR47396">
    <property type="entry name" value="TYPE I RESTRICTION ENZYME ECOKI R PROTEIN"/>
    <property type="match status" value="1"/>
</dbReference>
<accession>A0A5T3N3I2</accession>
<dbReference type="InterPro" id="IPR049409">
    <property type="entry name" value="UvsW_N"/>
</dbReference>
<dbReference type="PROSITE" id="PS51192">
    <property type="entry name" value="HELICASE_ATP_BIND_1"/>
    <property type="match status" value="1"/>
</dbReference>
<dbReference type="AlphaFoldDB" id="A0A5T3N3I2"/>
<dbReference type="SMART" id="SM00487">
    <property type="entry name" value="DEXDc"/>
    <property type="match status" value="1"/>
</dbReference>
<dbReference type="InterPro" id="IPR001650">
    <property type="entry name" value="Helicase_C-like"/>
</dbReference>
<name>A0A5T3N3I2_SALER</name>
<dbReference type="EMBL" id="AACYSG010000008">
    <property type="protein sequence ID" value="EAN6191907.1"/>
    <property type="molecule type" value="Genomic_DNA"/>
</dbReference>
<dbReference type="InterPro" id="IPR014001">
    <property type="entry name" value="Helicase_ATP-bd"/>
</dbReference>
<dbReference type="GO" id="GO:0005829">
    <property type="term" value="C:cytosol"/>
    <property type="evidence" value="ECO:0007669"/>
    <property type="project" value="TreeGrafter"/>
</dbReference>
<proteinExistence type="predicted"/>
<keyword evidence="2" id="KW-0067">ATP-binding</keyword>
<dbReference type="GO" id="GO:0003677">
    <property type="term" value="F:DNA binding"/>
    <property type="evidence" value="ECO:0007669"/>
    <property type="project" value="InterPro"/>
</dbReference>
<dbReference type="Gene3D" id="3.40.50.300">
    <property type="entry name" value="P-loop containing nucleotide triphosphate hydrolases"/>
    <property type="match status" value="2"/>
</dbReference>
<dbReference type="InterPro" id="IPR050742">
    <property type="entry name" value="Helicase_Restrict-Modif_Enz"/>
</dbReference>
<keyword evidence="2" id="KW-0347">Helicase</keyword>
<reference evidence="2" key="1">
    <citation type="submission" date="2018-12" db="EMBL/GenBank/DDBJ databases">
        <authorList>
            <consortium name="PulseNet: The National Subtyping Network for Foodborne Disease Surveillance"/>
            <person name="Tarr C.L."/>
            <person name="Trees E."/>
            <person name="Katz L.S."/>
            <person name="Carleton-Romer H.A."/>
            <person name="Stroika S."/>
            <person name="Kucerova Z."/>
            <person name="Roache K.F."/>
            <person name="Sabol A.L."/>
            <person name="Besser J."/>
            <person name="Gerner-Smidt P."/>
        </authorList>
    </citation>
    <scope>NUCLEOTIDE SEQUENCE</scope>
    <source>
        <strain evidence="2">PNUSAS060203</strain>
    </source>
</reference>
<dbReference type="GO" id="GO:0005524">
    <property type="term" value="F:ATP binding"/>
    <property type="evidence" value="ECO:0007669"/>
    <property type="project" value="InterPro"/>
</dbReference>
<dbReference type="SMART" id="SM00490">
    <property type="entry name" value="HELICc"/>
    <property type="match status" value="1"/>
</dbReference>
<dbReference type="Pfam" id="PF00271">
    <property type="entry name" value="Helicase_C"/>
    <property type="match status" value="1"/>
</dbReference>
<dbReference type="Pfam" id="PF04851">
    <property type="entry name" value="ResIII"/>
    <property type="match status" value="1"/>
</dbReference>
<dbReference type="GO" id="GO:0016787">
    <property type="term" value="F:hydrolase activity"/>
    <property type="evidence" value="ECO:0007669"/>
    <property type="project" value="InterPro"/>
</dbReference>
<sequence length="497" mass="57363">MQDIKIHFQDYSFVKIECSDSVSMELRDYFSFEVEGAQFSSRYKYGGWDGRIRLFTYENTLPIGLIKTVGIFAKNMGYTIWVDPRLLEKEEVTEEGINQWIDSLDVYSGNNKISPYWYQREAVFKGIHNRRRMLVLPTSAGKSLVACLLSRWYLENYTGKVLIIVPTTSLVVQMRDDFVDYQLFPYEAIHCVMSGKSKEVGDRLITVSTWQSACKQPKEWFRQYGMVIVDECHKATAKNLTNIVNDMTHCRFKIGMTGSPKESKAHLMQYVGLFGDISKIVEIKQLMDEGQVTPLKINALFLRYSEEECRGMKGKDYADEIKFINGHSARNKFACNLALKLARRQENVFLMFRYSKHGKMLYNSLQRVYDKVYYVSSEITTTERDALKKMAENEKGMIVVASYGVFSTGVSIKNLHHVIFGHPVKESTIVRQSIGRALRKHGSKSLATVWDLIDDLCVMGRNGKVSRKNYAVKHALERIKCYITDKFDWTQKRIVLA</sequence>
<dbReference type="CDD" id="cd18031">
    <property type="entry name" value="DEXHc_UvsW"/>
    <property type="match status" value="1"/>
</dbReference>
<protein>
    <submittedName>
        <fullName evidence="2">DEAD/DEAH box helicase</fullName>
    </submittedName>
</protein>
<evidence type="ECO:0000313" key="2">
    <source>
        <dbReference type="EMBL" id="EAN6191907.1"/>
    </source>
</evidence>